<gene>
    <name evidence="2" type="ORF">SHERM_03353</name>
</gene>
<dbReference type="PROSITE" id="PS50082">
    <property type="entry name" value="WD_REPEATS_2"/>
    <property type="match status" value="2"/>
</dbReference>
<dbReference type="Pfam" id="PF00400">
    <property type="entry name" value="WD40"/>
    <property type="match status" value="3"/>
</dbReference>
<dbReference type="EMBL" id="CACSLK010030184">
    <property type="protein sequence ID" value="CAA0836243.1"/>
    <property type="molecule type" value="Genomic_DNA"/>
</dbReference>
<comment type="caution">
    <text evidence="2">The sequence shown here is derived from an EMBL/GenBank/DDBJ whole genome shotgun (WGS) entry which is preliminary data.</text>
</comment>
<dbReference type="InterPro" id="IPR051972">
    <property type="entry name" value="Glutamate-rich_WD_repeat"/>
</dbReference>
<reference evidence="2" key="1">
    <citation type="submission" date="2019-12" db="EMBL/GenBank/DDBJ databases">
        <authorList>
            <person name="Scholes J."/>
        </authorList>
    </citation>
    <scope>NUCLEOTIDE SEQUENCE</scope>
</reference>
<dbReference type="InterPro" id="IPR036322">
    <property type="entry name" value="WD40_repeat_dom_sf"/>
</dbReference>
<dbReference type="PANTHER" id="PTHR45903:SF1">
    <property type="entry name" value="GLUTAMATE-RICH WD REPEAT-CONTAINING PROTEIN 1"/>
    <property type="match status" value="1"/>
</dbReference>
<accession>A0A9N7RMF3</accession>
<dbReference type="PANTHER" id="PTHR45903">
    <property type="entry name" value="GLUTAMATE-RICH WD REPEAT-CONTAINING PROTEIN 1"/>
    <property type="match status" value="1"/>
</dbReference>
<dbReference type="Proteomes" id="UP001153555">
    <property type="component" value="Unassembled WGS sequence"/>
</dbReference>
<dbReference type="SUPFAM" id="SSF50978">
    <property type="entry name" value="WD40 repeat-like"/>
    <property type="match status" value="1"/>
</dbReference>
<evidence type="ECO:0000313" key="2">
    <source>
        <dbReference type="EMBL" id="CAA0836243.1"/>
    </source>
</evidence>
<keyword evidence="1" id="KW-0853">WD repeat</keyword>
<protein>
    <submittedName>
        <fullName evidence="2">Transducin family protein / WD-40 repeat family protein</fullName>
    </submittedName>
</protein>
<dbReference type="AlphaFoldDB" id="A0A9N7RMF3"/>
<proteinExistence type="predicted"/>
<name>A0A9N7RMF3_STRHE</name>
<dbReference type="SMART" id="SM00320">
    <property type="entry name" value="WD40"/>
    <property type="match status" value="5"/>
</dbReference>
<dbReference type="GO" id="GO:0005730">
    <property type="term" value="C:nucleolus"/>
    <property type="evidence" value="ECO:0007669"/>
    <property type="project" value="TreeGrafter"/>
</dbReference>
<feature type="repeat" description="WD" evidence="1">
    <location>
        <begin position="221"/>
        <end position="263"/>
    </location>
</feature>
<dbReference type="InterPro" id="IPR015943">
    <property type="entry name" value="WD40/YVTN_repeat-like_dom_sf"/>
</dbReference>
<dbReference type="PROSITE" id="PS50294">
    <property type="entry name" value="WD_REPEATS_REGION"/>
    <property type="match status" value="2"/>
</dbReference>
<evidence type="ECO:0000313" key="3">
    <source>
        <dbReference type="Proteomes" id="UP001153555"/>
    </source>
</evidence>
<dbReference type="InterPro" id="IPR001680">
    <property type="entry name" value="WD40_rpt"/>
</dbReference>
<dbReference type="GO" id="GO:0042254">
    <property type="term" value="P:ribosome biogenesis"/>
    <property type="evidence" value="ECO:0007669"/>
    <property type="project" value="TreeGrafter"/>
</dbReference>
<dbReference type="OrthoDB" id="2161379at2759"/>
<feature type="repeat" description="WD" evidence="1">
    <location>
        <begin position="130"/>
        <end position="172"/>
    </location>
</feature>
<sequence length="334" mass="37110">MVRSLKNPKMAKRKNKLRKIPHVGGVNRIRAMRQNPHICASWADTGHVQMWDLSSQLKTLVESEAEAIRSQHTDPNQAPIFKFAGHKDEGYAMDWSPLVAGRFVSGDCKSNIHLWEPASDCTWNIDASPFVGHTASVEDLQWSPTEPFVFASCSVDGNIVIWDIRLGKSPAVSIKAHKADVNVITWNSLASCMLASGSDDGTFSIRDLRLLKEGDSVVAHFEYHKHPITSIEWSPHEASTLAVTSSDNQLTIWDLSLERDEEEEAEFKATTKETVDAPTDLPPQLLFVHQGQKDLKELHWHSQIPGMIISTAADGFNILMPSNIETALPASKNT</sequence>
<organism evidence="2 3">
    <name type="scientific">Striga hermonthica</name>
    <name type="common">Purple witchweed</name>
    <name type="synonym">Buchnera hermonthica</name>
    <dbReference type="NCBI Taxonomy" id="68872"/>
    <lineage>
        <taxon>Eukaryota</taxon>
        <taxon>Viridiplantae</taxon>
        <taxon>Streptophyta</taxon>
        <taxon>Embryophyta</taxon>
        <taxon>Tracheophyta</taxon>
        <taxon>Spermatophyta</taxon>
        <taxon>Magnoliopsida</taxon>
        <taxon>eudicotyledons</taxon>
        <taxon>Gunneridae</taxon>
        <taxon>Pentapetalae</taxon>
        <taxon>asterids</taxon>
        <taxon>lamiids</taxon>
        <taxon>Lamiales</taxon>
        <taxon>Orobanchaceae</taxon>
        <taxon>Buchnereae</taxon>
        <taxon>Striga</taxon>
    </lineage>
</organism>
<dbReference type="Gene3D" id="2.130.10.10">
    <property type="entry name" value="YVTN repeat-like/Quinoprotein amine dehydrogenase"/>
    <property type="match status" value="1"/>
</dbReference>
<keyword evidence="3" id="KW-1185">Reference proteome</keyword>
<evidence type="ECO:0000256" key="1">
    <source>
        <dbReference type="PROSITE-ProRule" id="PRU00221"/>
    </source>
</evidence>